<accession>A0ABQ8KYA9</accession>
<comment type="caution">
    <text evidence="1">The sequence shown here is derived from an EMBL/GenBank/DDBJ whole genome shotgun (WGS) entry which is preliminary data.</text>
</comment>
<organism evidence="1 2">
    <name type="scientific">Rhodofomes roseus</name>
    <dbReference type="NCBI Taxonomy" id="34475"/>
    <lineage>
        <taxon>Eukaryota</taxon>
        <taxon>Fungi</taxon>
        <taxon>Dikarya</taxon>
        <taxon>Basidiomycota</taxon>
        <taxon>Agaricomycotina</taxon>
        <taxon>Agaricomycetes</taxon>
        <taxon>Polyporales</taxon>
        <taxon>Rhodofomes</taxon>
    </lineage>
</organism>
<gene>
    <name evidence="1" type="ORF">C8Q71DRAFT_730918</name>
</gene>
<keyword evidence="2" id="KW-1185">Reference proteome</keyword>
<dbReference type="PANTHER" id="PTHR28015:SF1">
    <property type="entry name" value="ATP SYNTHASE ASSEMBLY FACTOR FMC1, MITOCHONDRIAL"/>
    <property type="match status" value="1"/>
</dbReference>
<dbReference type="RefSeq" id="XP_047784823.1">
    <property type="nucleotide sequence ID" value="XM_047922141.1"/>
</dbReference>
<dbReference type="Pfam" id="PF13233">
    <property type="entry name" value="Complex1_LYR_2"/>
    <property type="match status" value="1"/>
</dbReference>
<dbReference type="GeneID" id="72002873"/>
<sequence length="106" mass="12081">MTSPQSAYRSVVRELNRALTSAPATRSKTIAKNFRAVIENGRQSNPQHFDHDLANALTFMRSQRMHKMLLERYNPLHDMSTEERVKATARRVGLDMPVRENGGEGQ</sequence>
<evidence type="ECO:0000313" key="1">
    <source>
        <dbReference type="EMBL" id="KAH9844013.1"/>
    </source>
</evidence>
<dbReference type="Proteomes" id="UP000814176">
    <property type="component" value="Unassembled WGS sequence"/>
</dbReference>
<dbReference type="EMBL" id="JADCUA010000001">
    <property type="protein sequence ID" value="KAH9844013.1"/>
    <property type="molecule type" value="Genomic_DNA"/>
</dbReference>
<dbReference type="InterPro" id="IPR039196">
    <property type="entry name" value="Fmc1"/>
</dbReference>
<evidence type="ECO:0000313" key="2">
    <source>
        <dbReference type="Proteomes" id="UP000814176"/>
    </source>
</evidence>
<name>A0ABQ8KYA9_9APHY</name>
<dbReference type="PANTHER" id="PTHR28015">
    <property type="entry name" value="ATP SYNTHASE ASSEMBLY FACTOR FMC1, MITOCHONDRIAL"/>
    <property type="match status" value="1"/>
</dbReference>
<reference evidence="1 2" key="1">
    <citation type="journal article" date="2021" name="Environ. Microbiol.">
        <title>Gene family expansions and transcriptome signatures uncover fungal adaptations to wood decay.</title>
        <authorList>
            <person name="Hage H."/>
            <person name="Miyauchi S."/>
            <person name="Viragh M."/>
            <person name="Drula E."/>
            <person name="Min B."/>
            <person name="Chaduli D."/>
            <person name="Navarro D."/>
            <person name="Favel A."/>
            <person name="Norest M."/>
            <person name="Lesage-Meessen L."/>
            <person name="Balint B."/>
            <person name="Merenyi Z."/>
            <person name="de Eugenio L."/>
            <person name="Morin E."/>
            <person name="Martinez A.T."/>
            <person name="Baldrian P."/>
            <person name="Stursova M."/>
            <person name="Martinez M.J."/>
            <person name="Novotny C."/>
            <person name="Magnuson J.K."/>
            <person name="Spatafora J.W."/>
            <person name="Maurice S."/>
            <person name="Pangilinan J."/>
            <person name="Andreopoulos W."/>
            <person name="LaButti K."/>
            <person name="Hundley H."/>
            <person name="Na H."/>
            <person name="Kuo A."/>
            <person name="Barry K."/>
            <person name="Lipzen A."/>
            <person name="Henrissat B."/>
            <person name="Riley R."/>
            <person name="Ahrendt S."/>
            <person name="Nagy L.G."/>
            <person name="Grigoriev I.V."/>
            <person name="Martin F."/>
            <person name="Rosso M.N."/>
        </authorList>
    </citation>
    <scope>NUCLEOTIDE SEQUENCE [LARGE SCALE GENOMIC DNA]</scope>
    <source>
        <strain evidence="1 2">CIRM-BRFM 1785</strain>
    </source>
</reference>
<protein>
    <submittedName>
        <fullName evidence="1">Uncharacterized protein</fullName>
    </submittedName>
</protein>
<proteinExistence type="predicted"/>